<dbReference type="Gene3D" id="2.10.230.10">
    <property type="entry name" value="Heat shock protein DnaJ, cysteine-rich domain"/>
    <property type="match status" value="1"/>
</dbReference>
<keyword evidence="3 6" id="KW-0863">Zinc-finger</keyword>
<accession>A0AAP0RKW6</accession>
<dbReference type="InterPro" id="IPR002939">
    <property type="entry name" value="DnaJ_C"/>
</dbReference>
<keyword evidence="4 6" id="KW-0862">Zinc</keyword>
<dbReference type="FunFam" id="1.10.287.110:FF:000037">
    <property type="entry name" value="Chaperone protein dnaJ A6 chloroplastic"/>
    <property type="match status" value="1"/>
</dbReference>
<dbReference type="GO" id="GO:0009408">
    <property type="term" value="P:response to heat"/>
    <property type="evidence" value="ECO:0007669"/>
    <property type="project" value="InterPro"/>
</dbReference>
<keyword evidence="11" id="KW-1185">Reference proteome</keyword>
<evidence type="ECO:0000256" key="3">
    <source>
        <dbReference type="ARBA" id="ARBA00022771"/>
    </source>
</evidence>
<dbReference type="Pfam" id="PF00226">
    <property type="entry name" value="DnaJ"/>
    <property type="match status" value="1"/>
</dbReference>
<evidence type="ECO:0000256" key="5">
    <source>
        <dbReference type="ARBA" id="ARBA00023186"/>
    </source>
</evidence>
<feature type="domain" description="CR-type" evidence="9">
    <location>
        <begin position="215"/>
        <end position="297"/>
    </location>
</feature>
<protein>
    <recommendedName>
        <fullName evidence="12">Chaperone protein DnaJ</fullName>
    </recommendedName>
</protein>
<gene>
    <name evidence="10" type="ORF">L1049_027478</name>
</gene>
<evidence type="ECO:0000256" key="7">
    <source>
        <dbReference type="SAM" id="Phobius"/>
    </source>
</evidence>
<evidence type="ECO:0000259" key="8">
    <source>
        <dbReference type="PROSITE" id="PS50076"/>
    </source>
</evidence>
<dbReference type="EMBL" id="JBBPBK010000009">
    <property type="protein sequence ID" value="KAK9277921.1"/>
    <property type="molecule type" value="Genomic_DNA"/>
</dbReference>
<evidence type="ECO:0008006" key="12">
    <source>
        <dbReference type="Google" id="ProtNLM"/>
    </source>
</evidence>
<dbReference type="Proteomes" id="UP001415857">
    <property type="component" value="Unassembled WGS sequence"/>
</dbReference>
<evidence type="ECO:0000313" key="11">
    <source>
        <dbReference type="Proteomes" id="UP001415857"/>
    </source>
</evidence>
<dbReference type="SMART" id="SM00271">
    <property type="entry name" value="DnaJ"/>
    <property type="match status" value="1"/>
</dbReference>
<dbReference type="Pfam" id="PF00684">
    <property type="entry name" value="DnaJ_CXXCXGXG"/>
    <property type="match status" value="1"/>
</dbReference>
<dbReference type="GO" id="GO:0009535">
    <property type="term" value="C:chloroplast thylakoid membrane"/>
    <property type="evidence" value="ECO:0007669"/>
    <property type="project" value="TreeGrafter"/>
</dbReference>
<dbReference type="PRINTS" id="PR00625">
    <property type="entry name" value="JDOMAIN"/>
</dbReference>
<dbReference type="GO" id="GO:0008270">
    <property type="term" value="F:zinc ion binding"/>
    <property type="evidence" value="ECO:0007669"/>
    <property type="project" value="UniProtKB-KW"/>
</dbReference>
<keyword evidence="1 6" id="KW-0479">Metal-binding</keyword>
<dbReference type="SUPFAM" id="SSF49493">
    <property type="entry name" value="HSP40/DnaJ peptide-binding domain"/>
    <property type="match status" value="2"/>
</dbReference>
<dbReference type="HAMAP" id="MF_01152">
    <property type="entry name" value="DnaJ"/>
    <property type="match status" value="1"/>
</dbReference>
<dbReference type="FunFam" id="2.10.230.10:FF:000002">
    <property type="entry name" value="Molecular chaperone DnaJ"/>
    <property type="match status" value="1"/>
</dbReference>
<dbReference type="Gene3D" id="1.10.287.110">
    <property type="entry name" value="DnaJ domain"/>
    <property type="match status" value="1"/>
</dbReference>
<dbReference type="PANTHER" id="PTHR43096">
    <property type="entry name" value="DNAJ HOMOLOG 1, MITOCHONDRIAL-RELATED"/>
    <property type="match status" value="1"/>
</dbReference>
<dbReference type="Pfam" id="PF01556">
    <property type="entry name" value="DnaJ_C"/>
    <property type="match status" value="1"/>
</dbReference>
<feature type="zinc finger region" description="CR-type" evidence="6">
    <location>
        <begin position="215"/>
        <end position="297"/>
    </location>
</feature>
<name>A0AAP0RKW6_LIQFO</name>
<feature type="domain" description="J" evidence="8">
    <location>
        <begin position="85"/>
        <end position="149"/>
    </location>
</feature>
<evidence type="ECO:0000256" key="4">
    <source>
        <dbReference type="ARBA" id="ARBA00022833"/>
    </source>
</evidence>
<sequence>MPIIQYHCHFNPNPNISISKLPPILNSAIPLKTYGFSTSSPSPINGLSSGDSSFFRGNNRTFNPIFGLNRIINGRSAVIRAASSDYYSTLKVRRNATLQEIKSSYRKLARQYHPDMNKGPGAEEKFKEISAAYEVLSDDEKRSLYDHFGEAGLRGENDGSSAYGQHGVDPFEVFETFFGGSTGFFGGRGGPGGKGNQGLDIWYDLFLGFEESVFGGQREIEVSCFETCDNCSGSGAKSSSCIKSCTDCGGRGGVMKTQRTPFGIMSQVSTCSTCGGDGKIITDHCQSCSGSGKVRSKRSIKVVIPPGVNSGATMQVQGKGNFDKKRGIVGDLYLVLHIDEKHGIWRDGLDLYSKINVDYTEAILGTVIKVETVEGLRDLQIPSGVQPADTIKLSHMGVPDINKPSVRGDHCFIVNVLIPKDISDTERALVEKLALLKASYKDHSVPPNGTLQGNFDRHKTGGQHNHASSQGSKRVASLWNSIKDFFGQRQSGTRFASVTMDTSALLWRCSRPDSSLTNYIAPVFIITCIFILMGKTNYHTLLWGKNHSPRSRRAMRE</sequence>
<dbReference type="GO" id="GO:0005524">
    <property type="term" value="F:ATP binding"/>
    <property type="evidence" value="ECO:0007669"/>
    <property type="project" value="InterPro"/>
</dbReference>
<dbReference type="PANTHER" id="PTHR43096:SF26">
    <property type="entry name" value="CR-TYPE DOMAIN-CONTAINING PROTEIN"/>
    <property type="match status" value="1"/>
</dbReference>
<comment type="caution">
    <text evidence="10">The sequence shown here is derived from an EMBL/GenBank/DDBJ whole genome shotgun (WGS) entry which is preliminary data.</text>
</comment>
<dbReference type="InterPro" id="IPR018253">
    <property type="entry name" value="DnaJ_domain_CS"/>
</dbReference>
<dbReference type="SUPFAM" id="SSF57938">
    <property type="entry name" value="DnaJ/Hsp40 cysteine-rich domain"/>
    <property type="match status" value="1"/>
</dbReference>
<proteinExistence type="inferred from homology"/>
<keyword evidence="2" id="KW-0677">Repeat</keyword>
<dbReference type="GO" id="GO:0051082">
    <property type="term" value="F:unfolded protein binding"/>
    <property type="evidence" value="ECO:0007669"/>
    <property type="project" value="InterPro"/>
</dbReference>
<reference evidence="10 11" key="1">
    <citation type="journal article" date="2024" name="Plant J.">
        <title>Genome sequences and population genomics reveal climatic adaptation and genomic divergence between two closely related sweetgum species.</title>
        <authorList>
            <person name="Xu W.Q."/>
            <person name="Ren C.Q."/>
            <person name="Zhang X.Y."/>
            <person name="Comes H.P."/>
            <person name="Liu X.H."/>
            <person name="Li Y.G."/>
            <person name="Kettle C.J."/>
            <person name="Jalonen R."/>
            <person name="Gaisberger H."/>
            <person name="Ma Y.Z."/>
            <person name="Qiu Y.X."/>
        </authorList>
    </citation>
    <scope>NUCLEOTIDE SEQUENCE [LARGE SCALE GENOMIC DNA]</scope>
    <source>
        <strain evidence="10">Hangzhou</strain>
    </source>
</reference>
<keyword evidence="5" id="KW-0143">Chaperone</keyword>
<dbReference type="SUPFAM" id="SSF46565">
    <property type="entry name" value="Chaperone J-domain"/>
    <property type="match status" value="1"/>
</dbReference>
<dbReference type="InterPro" id="IPR008971">
    <property type="entry name" value="HSP40/DnaJ_pept-bd"/>
</dbReference>
<dbReference type="CDD" id="cd06257">
    <property type="entry name" value="DnaJ"/>
    <property type="match status" value="1"/>
</dbReference>
<dbReference type="Gene3D" id="2.60.260.20">
    <property type="entry name" value="Urease metallochaperone UreE, N-terminal domain"/>
    <property type="match status" value="2"/>
</dbReference>
<evidence type="ECO:0000256" key="1">
    <source>
        <dbReference type="ARBA" id="ARBA00022723"/>
    </source>
</evidence>
<evidence type="ECO:0000256" key="2">
    <source>
        <dbReference type="ARBA" id="ARBA00022737"/>
    </source>
</evidence>
<dbReference type="GO" id="GO:0042026">
    <property type="term" value="P:protein refolding"/>
    <property type="evidence" value="ECO:0007669"/>
    <property type="project" value="TreeGrafter"/>
</dbReference>
<evidence type="ECO:0000313" key="10">
    <source>
        <dbReference type="EMBL" id="KAK9277921.1"/>
    </source>
</evidence>
<dbReference type="InterPro" id="IPR001623">
    <property type="entry name" value="DnaJ_domain"/>
</dbReference>
<dbReference type="InterPro" id="IPR001305">
    <property type="entry name" value="HSP_DnaJ_Cys-rich_dom"/>
</dbReference>
<dbReference type="InterPro" id="IPR012724">
    <property type="entry name" value="DnaJ"/>
</dbReference>
<dbReference type="PROSITE" id="PS51188">
    <property type="entry name" value="ZF_CR"/>
    <property type="match status" value="1"/>
</dbReference>
<dbReference type="CDD" id="cd10719">
    <property type="entry name" value="DnaJ_zf"/>
    <property type="match status" value="1"/>
</dbReference>
<keyword evidence="7" id="KW-0472">Membrane</keyword>
<dbReference type="InterPro" id="IPR036410">
    <property type="entry name" value="HSP_DnaJ_Cys-rich_dom_sf"/>
</dbReference>
<dbReference type="InterPro" id="IPR036869">
    <property type="entry name" value="J_dom_sf"/>
</dbReference>
<organism evidence="10 11">
    <name type="scientific">Liquidambar formosana</name>
    <name type="common">Formosan gum</name>
    <dbReference type="NCBI Taxonomy" id="63359"/>
    <lineage>
        <taxon>Eukaryota</taxon>
        <taxon>Viridiplantae</taxon>
        <taxon>Streptophyta</taxon>
        <taxon>Embryophyta</taxon>
        <taxon>Tracheophyta</taxon>
        <taxon>Spermatophyta</taxon>
        <taxon>Magnoliopsida</taxon>
        <taxon>eudicotyledons</taxon>
        <taxon>Gunneridae</taxon>
        <taxon>Pentapetalae</taxon>
        <taxon>Saxifragales</taxon>
        <taxon>Altingiaceae</taxon>
        <taxon>Liquidambar</taxon>
    </lineage>
</organism>
<keyword evidence="7" id="KW-0812">Transmembrane</keyword>
<dbReference type="AlphaFoldDB" id="A0AAP0RKW6"/>
<evidence type="ECO:0000259" key="9">
    <source>
        <dbReference type="PROSITE" id="PS51188"/>
    </source>
</evidence>
<dbReference type="PROSITE" id="PS50076">
    <property type="entry name" value="DNAJ_2"/>
    <property type="match status" value="1"/>
</dbReference>
<feature type="transmembrane region" description="Helical" evidence="7">
    <location>
        <begin position="519"/>
        <end position="543"/>
    </location>
</feature>
<dbReference type="GO" id="GO:0031072">
    <property type="term" value="F:heat shock protein binding"/>
    <property type="evidence" value="ECO:0007669"/>
    <property type="project" value="InterPro"/>
</dbReference>
<dbReference type="PROSITE" id="PS00636">
    <property type="entry name" value="DNAJ_1"/>
    <property type="match status" value="1"/>
</dbReference>
<evidence type="ECO:0000256" key="6">
    <source>
        <dbReference type="PROSITE-ProRule" id="PRU00546"/>
    </source>
</evidence>
<dbReference type="CDD" id="cd10747">
    <property type="entry name" value="DnaJ_C"/>
    <property type="match status" value="1"/>
</dbReference>
<keyword evidence="7" id="KW-1133">Transmembrane helix</keyword>